<dbReference type="OrthoDB" id="3647at2759"/>
<keyword evidence="2" id="KW-1185">Reference proteome</keyword>
<dbReference type="Proteomes" id="UP000593567">
    <property type="component" value="Unassembled WGS sequence"/>
</dbReference>
<dbReference type="EMBL" id="VXIV02002291">
    <property type="protein sequence ID" value="KAF6026375.1"/>
    <property type="molecule type" value="Genomic_DNA"/>
</dbReference>
<organism evidence="1 2">
    <name type="scientific">Bugula neritina</name>
    <name type="common">Brown bryozoan</name>
    <name type="synonym">Sertularia neritina</name>
    <dbReference type="NCBI Taxonomy" id="10212"/>
    <lineage>
        <taxon>Eukaryota</taxon>
        <taxon>Metazoa</taxon>
        <taxon>Spiralia</taxon>
        <taxon>Lophotrochozoa</taxon>
        <taxon>Bryozoa</taxon>
        <taxon>Gymnolaemata</taxon>
        <taxon>Cheilostomatida</taxon>
        <taxon>Flustrina</taxon>
        <taxon>Buguloidea</taxon>
        <taxon>Bugulidae</taxon>
        <taxon>Bugula</taxon>
    </lineage>
</organism>
<evidence type="ECO:0000313" key="1">
    <source>
        <dbReference type="EMBL" id="KAF6026375.1"/>
    </source>
</evidence>
<sequence length="80" mass="9435">MKSNCLIELCNILKPGGYLVITLRDEYLEEVEEYRLNFQPTIDQLVKEEKWKVIVDKLLPDWIYVGNKGLAGRLFIFQKC</sequence>
<proteinExistence type="predicted"/>
<comment type="caution">
    <text evidence="1">The sequence shown here is derived from an EMBL/GenBank/DDBJ whole genome shotgun (WGS) entry which is preliminary data.</text>
</comment>
<name>A0A7J7JJT4_BUGNE</name>
<protein>
    <submittedName>
        <fullName evidence="1">WBSCR27</fullName>
    </submittedName>
</protein>
<reference evidence="1" key="1">
    <citation type="submission" date="2020-06" db="EMBL/GenBank/DDBJ databases">
        <title>Draft genome of Bugula neritina, a colonial animal packing powerful symbionts and potential medicines.</title>
        <authorList>
            <person name="Rayko M."/>
        </authorList>
    </citation>
    <scope>NUCLEOTIDE SEQUENCE [LARGE SCALE GENOMIC DNA]</scope>
    <source>
        <strain evidence="1">Kwan_BN1</strain>
    </source>
</reference>
<dbReference type="AlphaFoldDB" id="A0A7J7JJT4"/>
<gene>
    <name evidence="1" type="ORF">EB796_015314</name>
</gene>
<evidence type="ECO:0000313" key="2">
    <source>
        <dbReference type="Proteomes" id="UP000593567"/>
    </source>
</evidence>
<accession>A0A7J7JJT4</accession>